<accession>A0A8H5CS08</accession>
<organism evidence="2 3">
    <name type="scientific">Tetrapyrgos nigripes</name>
    <dbReference type="NCBI Taxonomy" id="182062"/>
    <lineage>
        <taxon>Eukaryota</taxon>
        <taxon>Fungi</taxon>
        <taxon>Dikarya</taxon>
        <taxon>Basidiomycota</taxon>
        <taxon>Agaricomycotina</taxon>
        <taxon>Agaricomycetes</taxon>
        <taxon>Agaricomycetidae</taxon>
        <taxon>Agaricales</taxon>
        <taxon>Marasmiineae</taxon>
        <taxon>Marasmiaceae</taxon>
        <taxon>Tetrapyrgos</taxon>
    </lineage>
</organism>
<keyword evidence="3" id="KW-1185">Reference proteome</keyword>
<keyword evidence="1" id="KW-1133">Transmembrane helix</keyword>
<evidence type="ECO:0000256" key="1">
    <source>
        <dbReference type="SAM" id="Phobius"/>
    </source>
</evidence>
<protein>
    <submittedName>
        <fullName evidence="2">Uncharacterized protein</fullName>
    </submittedName>
</protein>
<evidence type="ECO:0000313" key="2">
    <source>
        <dbReference type="EMBL" id="KAF5346800.1"/>
    </source>
</evidence>
<dbReference type="Proteomes" id="UP000559256">
    <property type="component" value="Unassembled WGS sequence"/>
</dbReference>
<feature type="transmembrane region" description="Helical" evidence="1">
    <location>
        <begin position="35"/>
        <end position="54"/>
    </location>
</feature>
<name>A0A8H5CS08_9AGAR</name>
<sequence length="84" mass="8772">MTIASLLLQFGVQLAPSESLITIQSTMQLTFKLRLIAAIAALLFILAQPVLAGCKPSTVDVDQDPPGKTGVLPIFGGPESCSFA</sequence>
<comment type="caution">
    <text evidence="2">The sequence shown here is derived from an EMBL/GenBank/DDBJ whole genome shotgun (WGS) entry which is preliminary data.</text>
</comment>
<keyword evidence="1" id="KW-0812">Transmembrane</keyword>
<proteinExistence type="predicted"/>
<evidence type="ECO:0000313" key="3">
    <source>
        <dbReference type="Proteomes" id="UP000559256"/>
    </source>
</evidence>
<keyword evidence="1" id="KW-0472">Membrane</keyword>
<gene>
    <name evidence="2" type="ORF">D9758_015726</name>
</gene>
<dbReference type="EMBL" id="JAACJM010000099">
    <property type="protein sequence ID" value="KAF5346800.1"/>
    <property type="molecule type" value="Genomic_DNA"/>
</dbReference>
<reference evidence="2 3" key="1">
    <citation type="journal article" date="2020" name="ISME J.">
        <title>Uncovering the hidden diversity of litter-decomposition mechanisms in mushroom-forming fungi.</title>
        <authorList>
            <person name="Floudas D."/>
            <person name="Bentzer J."/>
            <person name="Ahren D."/>
            <person name="Johansson T."/>
            <person name="Persson P."/>
            <person name="Tunlid A."/>
        </authorList>
    </citation>
    <scope>NUCLEOTIDE SEQUENCE [LARGE SCALE GENOMIC DNA]</scope>
    <source>
        <strain evidence="2 3">CBS 291.85</strain>
    </source>
</reference>
<dbReference type="AlphaFoldDB" id="A0A8H5CS08"/>